<dbReference type="AlphaFoldDB" id="A0A915ZP55"/>
<sequence>MRRILRHDHVINLFQVCNFKYKKCLTEIEDKYDPLTKEGSLKKSFKICVGSELMEMLTADTKNHKIDGKKAPDSKDVDDKKDILKMVKSVNKPTINESEVETTPQKKKRAKKKGGVSA</sequence>
<feature type="compositionally biased region" description="Basic residues" evidence="1">
    <location>
        <begin position="105"/>
        <end position="118"/>
    </location>
</feature>
<dbReference type="EMBL" id="CAGKOT010000046">
    <property type="protein sequence ID" value="CAB5382320.1"/>
    <property type="molecule type" value="Genomic_DNA"/>
</dbReference>
<feature type="compositionally biased region" description="Basic and acidic residues" evidence="1">
    <location>
        <begin position="61"/>
        <end position="85"/>
    </location>
</feature>
<evidence type="ECO:0000313" key="2">
    <source>
        <dbReference type="EMBL" id="CAB5382320.1"/>
    </source>
</evidence>
<proteinExistence type="predicted"/>
<reference evidence="2" key="1">
    <citation type="submission" date="2020-05" db="EMBL/GenBank/DDBJ databases">
        <authorList>
            <person name="Rincon C."/>
            <person name="Sanders R I."/>
            <person name="Robbins C."/>
            <person name="Chaturvedi A."/>
        </authorList>
    </citation>
    <scope>NUCLEOTIDE SEQUENCE</scope>
    <source>
        <strain evidence="2">CHB12</strain>
    </source>
</reference>
<dbReference type="OrthoDB" id="10537619at2759"/>
<organism evidence="2 3">
    <name type="scientific">Rhizophagus irregularis</name>
    <dbReference type="NCBI Taxonomy" id="588596"/>
    <lineage>
        <taxon>Eukaryota</taxon>
        <taxon>Fungi</taxon>
        <taxon>Fungi incertae sedis</taxon>
        <taxon>Mucoromycota</taxon>
        <taxon>Glomeromycotina</taxon>
        <taxon>Glomeromycetes</taxon>
        <taxon>Glomerales</taxon>
        <taxon>Glomeraceae</taxon>
        <taxon>Rhizophagus</taxon>
    </lineage>
</organism>
<evidence type="ECO:0000313" key="3">
    <source>
        <dbReference type="Proteomes" id="UP000684084"/>
    </source>
</evidence>
<feature type="region of interest" description="Disordered" evidence="1">
    <location>
        <begin position="61"/>
        <end position="118"/>
    </location>
</feature>
<name>A0A915ZP55_9GLOM</name>
<gene>
    <name evidence="2" type="ORF">CHRIB12_LOCUS17897</name>
</gene>
<feature type="compositionally biased region" description="Polar residues" evidence="1">
    <location>
        <begin position="91"/>
        <end position="103"/>
    </location>
</feature>
<evidence type="ECO:0000256" key="1">
    <source>
        <dbReference type="SAM" id="MobiDB-lite"/>
    </source>
</evidence>
<comment type="caution">
    <text evidence="2">The sequence shown here is derived from an EMBL/GenBank/DDBJ whole genome shotgun (WGS) entry which is preliminary data.</text>
</comment>
<protein>
    <submittedName>
        <fullName evidence="2">Uncharacterized protein</fullName>
    </submittedName>
</protein>
<dbReference type="Proteomes" id="UP000684084">
    <property type="component" value="Unassembled WGS sequence"/>
</dbReference>
<accession>A0A915ZP55</accession>